<name>A0A963YQ95_9PROT</name>
<reference evidence="2" key="2">
    <citation type="submission" date="2021-01" db="EMBL/GenBank/DDBJ databases">
        <authorList>
            <person name="Mieszkin S."/>
            <person name="Pouder E."/>
            <person name="Alain K."/>
        </authorList>
    </citation>
    <scope>NUCLEOTIDE SEQUENCE</scope>
    <source>
        <strain evidence="2">HW T2.11</strain>
    </source>
</reference>
<evidence type="ECO:0008006" key="4">
    <source>
        <dbReference type="Google" id="ProtNLM"/>
    </source>
</evidence>
<keyword evidence="3" id="KW-1185">Reference proteome</keyword>
<feature type="compositionally biased region" description="Basic and acidic residues" evidence="1">
    <location>
        <begin position="104"/>
        <end position="130"/>
    </location>
</feature>
<evidence type="ECO:0000256" key="1">
    <source>
        <dbReference type="SAM" id="MobiDB-lite"/>
    </source>
</evidence>
<organism evidence="2 3">
    <name type="scientific">Acidisoma silvae</name>
    <dbReference type="NCBI Taxonomy" id="2802396"/>
    <lineage>
        <taxon>Bacteria</taxon>
        <taxon>Pseudomonadati</taxon>
        <taxon>Pseudomonadota</taxon>
        <taxon>Alphaproteobacteria</taxon>
        <taxon>Acetobacterales</taxon>
        <taxon>Acidocellaceae</taxon>
        <taxon>Acidisoma</taxon>
    </lineage>
</organism>
<accession>A0A963YQ95</accession>
<evidence type="ECO:0000313" key="2">
    <source>
        <dbReference type="EMBL" id="MCB8874924.1"/>
    </source>
</evidence>
<comment type="caution">
    <text evidence="2">The sequence shown here is derived from an EMBL/GenBank/DDBJ whole genome shotgun (WGS) entry which is preliminary data.</text>
</comment>
<evidence type="ECO:0000313" key="3">
    <source>
        <dbReference type="Proteomes" id="UP000708298"/>
    </source>
</evidence>
<sequence>MKAPTITILQRLADIQSLAIAEEIARQNRIIGQASQQRQLLAAYRETLSRGWRSGQPVEAGTARRAVDFIVASVAADRQIDEMEQQAQQAMAAARMAALALQQRQDRLDDARQRDIRAADRAADIRRERAQPLVHNRRPA</sequence>
<protein>
    <recommendedName>
        <fullName evidence="4">Flagellar FliJ protein</fullName>
    </recommendedName>
</protein>
<feature type="region of interest" description="Disordered" evidence="1">
    <location>
        <begin position="104"/>
        <end position="140"/>
    </location>
</feature>
<gene>
    <name evidence="2" type="ORF">ASILVAE211_07000</name>
</gene>
<dbReference type="Proteomes" id="UP000708298">
    <property type="component" value="Unassembled WGS sequence"/>
</dbReference>
<dbReference type="AlphaFoldDB" id="A0A963YQ95"/>
<dbReference type="RefSeq" id="WP_227320579.1">
    <property type="nucleotide sequence ID" value="NZ_JAESVB010000002.1"/>
</dbReference>
<reference evidence="2" key="1">
    <citation type="journal article" date="2021" name="Microorganisms">
        <title>Acidisoma silvae sp. nov. and Acidisomacellulosilytica sp. nov., Two Acidophilic Bacteria Isolated from Decaying Wood, Hydrolyzing Cellulose and Producing Poly-3-hydroxybutyrate.</title>
        <authorList>
            <person name="Mieszkin S."/>
            <person name="Pouder E."/>
            <person name="Uroz S."/>
            <person name="Simon-Colin C."/>
            <person name="Alain K."/>
        </authorList>
    </citation>
    <scope>NUCLEOTIDE SEQUENCE</scope>
    <source>
        <strain evidence="2">HW T2.11</strain>
    </source>
</reference>
<proteinExistence type="predicted"/>
<dbReference type="EMBL" id="JAESVB010000002">
    <property type="protein sequence ID" value="MCB8874924.1"/>
    <property type="molecule type" value="Genomic_DNA"/>
</dbReference>